<dbReference type="Gene3D" id="3.90.180.10">
    <property type="entry name" value="Medium-chain alcohol dehydrogenases, catalytic domain"/>
    <property type="match status" value="1"/>
</dbReference>
<keyword evidence="4" id="KW-0560">Oxidoreductase</keyword>
<keyword evidence="3 5" id="KW-0862">Zinc</keyword>
<protein>
    <recommendedName>
        <fullName evidence="6">Enoyl reductase (ER) domain-containing protein</fullName>
    </recommendedName>
</protein>
<dbReference type="GO" id="GO:0008270">
    <property type="term" value="F:zinc ion binding"/>
    <property type="evidence" value="ECO:0007669"/>
    <property type="project" value="InterPro"/>
</dbReference>
<dbReference type="Proteomes" id="UP001143981">
    <property type="component" value="Unassembled WGS sequence"/>
</dbReference>
<dbReference type="InterPro" id="IPR036291">
    <property type="entry name" value="NAD(P)-bd_dom_sf"/>
</dbReference>
<feature type="domain" description="Enoyl reductase (ER)" evidence="6">
    <location>
        <begin position="18"/>
        <end position="348"/>
    </location>
</feature>
<dbReference type="Gene3D" id="3.40.50.720">
    <property type="entry name" value="NAD(P)-binding Rossmann-like Domain"/>
    <property type="match status" value="1"/>
</dbReference>
<keyword evidence="2 5" id="KW-0479">Metal-binding</keyword>
<dbReference type="InterPro" id="IPR013149">
    <property type="entry name" value="ADH-like_C"/>
</dbReference>
<dbReference type="SMART" id="SM00829">
    <property type="entry name" value="PKS_ER"/>
    <property type="match status" value="1"/>
</dbReference>
<dbReference type="GO" id="GO:0016616">
    <property type="term" value="F:oxidoreductase activity, acting on the CH-OH group of donors, NAD or NADP as acceptor"/>
    <property type="evidence" value="ECO:0007669"/>
    <property type="project" value="InterPro"/>
</dbReference>
<dbReference type="PROSITE" id="PS00059">
    <property type="entry name" value="ADH_ZINC"/>
    <property type="match status" value="1"/>
</dbReference>
<sequence>MVEGKINEIHGWAAMKPGLAVEPWSYTPRPLGAHDVEIKIEYSGICGSDLHTIKGEWGPPNLPAIVGHEIVGRVITKGDAVTTLAEGDMVGVGAQVYACLQKDCNPCSRDLDPHCPHMVFTYNSKYADGAQAHGGYSEAVRVDASYAFKVPEAIDPAHAAPLMCAGATVFAPMLRHGVKKGDRVGVVGIGGLGHLAIQFARALGAEVYALSHSPSKRDMCLELGASHFVDTSDKEQLAALGRTLNYLFVTSSSESNQYNDYITWMDFEGKIVMLAIPVGKLSFTPAEFIHSEVAVTGSLIGGVNVLRKTIEFAAKHNIRPIIEKYPMDQVNEALQRMDAGKAHYRIVLTN</sequence>
<dbReference type="Pfam" id="PF08240">
    <property type="entry name" value="ADH_N"/>
    <property type="match status" value="1"/>
</dbReference>
<organism evidence="7 8">
    <name type="scientific">Coemansia biformis</name>
    <dbReference type="NCBI Taxonomy" id="1286918"/>
    <lineage>
        <taxon>Eukaryota</taxon>
        <taxon>Fungi</taxon>
        <taxon>Fungi incertae sedis</taxon>
        <taxon>Zoopagomycota</taxon>
        <taxon>Kickxellomycotina</taxon>
        <taxon>Kickxellomycetes</taxon>
        <taxon>Kickxellales</taxon>
        <taxon>Kickxellaceae</taxon>
        <taxon>Coemansia</taxon>
    </lineage>
</organism>
<dbReference type="InterPro" id="IPR002328">
    <property type="entry name" value="ADH_Zn_CS"/>
</dbReference>
<comment type="similarity">
    <text evidence="5">Belongs to the zinc-containing alcohol dehydrogenase family.</text>
</comment>
<dbReference type="InterPro" id="IPR011032">
    <property type="entry name" value="GroES-like_sf"/>
</dbReference>
<name>A0A9W7YBY3_9FUNG</name>
<evidence type="ECO:0000313" key="7">
    <source>
        <dbReference type="EMBL" id="KAJ1730389.1"/>
    </source>
</evidence>
<dbReference type="CDD" id="cd05283">
    <property type="entry name" value="CAD1"/>
    <property type="match status" value="1"/>
</dbReference>
<dbReference type="FunFam" id="3.40.50.720:FF:000022">
    <property type="entry name" value="Cinnamyl alcohol dehydrogenase"/>
    <property type="match status" value="1"/>
</dbReference>
<evidence type="ECO:0000256" key="1">
    <source>
        <dbReference type="ARBA" id="ARBA00001947"/>
    </source>
</evidence>
<dbReference type="Pfam" id="PF00107">
    <property type="entry name" value="ADH_zinc_N"/>
    <property type="match status" value="1"/>
</dbReference>
<accession>A0A9W7YBY3</accession>
<reference evidence="7" key="1">
    <citation type="submission" date="2022-07" db="EMBL/GenBank/DDBJ databases">
        <title>Phylogenomic reconstructions and comparative analyses of Kickxellomycotina fungi.</title>
        <authorList>
            <person name="Reynolds N.K."/>
            <person name="Stajich J.E."/>
            <person name="Barry K."/>
            <person name="Grigoriev I.V."/>
            <person name="Crous P."/>
            <person name="Smith M.E."/>
        </authorList>
    </citation>
    <scope>NUCLEOTIDE SEQUENCE</scope>
    <source>
        <strain evidence="7">BCRC 34381</strain>
    </source>
</reference>
<dbReference type="SUPFAM" id="SSF51735">
    <property type="entry name" value="NAD(P)-binding Rossmann-fold domains"/>
    <property type="match status" value="1"/>
</dbReference>
<dbReference type="InterPro" id="IPR020843">
    <property type="entry name" value="ER"/>
</dbReference>
<comment type="caution">
    <text evidence="7">The sequence shown here is derived from an EMBL/GenBank/DDBJ whole genome shotgun (WGS) entry which is preliminary data.</text>
</comment>
<evidence type="ECO:0000313" key="8">
    <source>
        <dbReference type="Proteomes" id="UP001143981"/>
    </source>
</evidence>
<keyword evidence="8" id="KW-1185">Reference proteome</keyword>
<dbReference type="PANTHER" id="PTHR42683">
    <property type="entry name" value="ALDEHYDE REDUCTASE"/>
    <property type="match status" value="1"/>
</dbReference>
<evidence type="ECO:0000256" key="4">
    <source>
        <dbReference type="ARBA" id="ARBA00023002"/>
    </source>
</evidence>
<evidence type="ECO:0000259" key="6">
    <source>
        <dbReference type="SMART" id="SM00829"/>
    </source>
</evidence>
<gene>
    <name evidence="7" type="ORF">LPJ61_003034</name>
</gene>
<proteinExistence type="inferred from homology"/>
<dbReference type="OrthoDB" id="1879366at2759"/>
<dbReference type="InterPro" id="IPR047109">
    <property type="entry name" value="CAD-like"/>
</dbReference>
<evidence type="ECO:0000256" key="3">
    <source>
        <dbReference type="ARBA" id="ARBA00022833"/>
    </source>
</evidence>
<comment type="cofactor">
    <cofactor evidence="1 5">
        <name>Zn(2+)</name>
        <dbReference type="ChEBI" id="CHEBI:29105"/>
    </cofactor>
</comment>
<evidence type="ECO:0000256" key="5">
    <source>
        <dbReference type="RuleBase" id="RU361277"/>
    </source>
</evidence>
<dbReference type="SUPFAM" id="SSF50129">
    <property type="entry name" value="GroES-like"/>
    <property type="match status" value="1"/>
</dbReference>
<evidence type="ECO:0000256" key="2">
    <source>
        <dbReference type="ARBA" id="ARBA00022723"/>
    </source>
</evidence>
<dbReference type="InterPro" id="IPR013154">
    <property type="entry name" value="ADH-like_N"/>
</dbReference>
<dbReference type="EMBL" id="JANBOI010000461">
    <property type="protein sequence ID" value="KAJ1730389.1"/>
    <property type="molecule type" value="Genomic_DNA"/>
</dbReference>
<dbReference type="AlphaFoldDB" id="A0A9W7YBY3"/>